<dbReference type="InterPro" id="IPR014044">
    <property type="entry name" value="CAP_dom"/>
</dbReference>
<dbReference type="EMBL" id="MU827780">
    <property type="protein sequence ID" value="KAJ7337953.1"/>
    <property type="molecule type" value="Genomic_DNA"/>
</dbReference>
<dbReference type="Proteomes" id="UP001163046">
    <property type="component" value="Unassembled WGS sequence"/>
</dbReference>
<organism evidence="4 5">
    <name type="scientific">Desmophyllum pertusum</name>
    <dbReference type="NCBI Taxonomy" id="174260"/>
    <lineage>
        <taxon>Eukaryota</taxon>
        <taxon>Metazoa</taxon>
        <taxon>Cnidaria</taxon>
        <taxon>Anthozoa</taxon>
        <taxon>Hexacorallia</taxon>
        <taxon>Scleractinia</taxon>
        <taxon>Caryophylliina</taxon>
        <taxon>Caryophylliidae</taxon>
        <taxon>Desmophyllum</taxon>
    </lineage>
</organism>
<gene>
    <name evidence="4" type="ORF">OS493_008120</name>
</gene>
<dbReference type="SUPFAM" id="SSF55797">
    <property type="entry name" value="PR-1-like"/>
    <property type="match status" value="1"/>
</dbReference>
<dbReference type="InterPro" id="IPR001283">
    <property type="entry name" value="CRISP-related"/>
</dbReference>
<keyword evidence="2" id="KW-0732">Signal</keyword>
<reference evidence="4" key="1">
    <citation type="submission" date="2023-01" db="EMBL/GenBank/DDBJ databases">
        <title>Genome assembly of the deep-sea coral Lophelia pertusa.</title>
        <authorList>
            <person name="Herrera S."/>
            <person name="Cordes E."/>
        </authorList>
    </citation>
    <scope>NUCLEOTIDE SEQUENCE</scope>
    <source>
        <strain evidence="4">USNM1676648</strain>
        <tissue evidence="4">Polyp</tissue>
    </source>
</reference>
<feature type="signal peptide" evidence="2">
    <location>
        <begin position="1"/>
        <end position="18"/>
    </location>
</feature>
<feature type="region of interest" description="Disordered" evidence="1">
    <location>
        <begin position="214"/>
        <end position="271"/>
    </location>
</feature>
<dbReference type="Pfam" id="PF00188">
    <property type="entry name" value="CAP"/>
    <property type="match status" value="1"/>
</dbReference>
<feature type="region of interest" description="Disordered" evidence="1">
    <location>
        <begin position="164"/>
        <end position="198"/>
    </location>
</feature>
<dbReference type="InterPro" id="IPR018244">
    <property type="entry name" value="Allrgn_V5/Tpx1_CS"/>
</dbReference>
<evidence type="ECO:0000259" key="3">
    <source>
        <dbReference type="SMART" id="SM00198"/>
    </source>
</evidence>
<name>A0A9X0CHQ4_9CNID</name>
<dbReference type="GO" id="GO:0005576">
    <property type="term" value="C:extracellular region"/>
    <property type="evidence" value="ECO:0007669"/>
    <property type="project" value="InterPro"/>
</dbReference>
<dbReference type="PRINTS" id="PR00838">
    <property type="entry name" value="V5ALLERGEN"/>
</dbReference>
<accession>A0A9X0CHQ4</accession>
<sequence>MKIEFLVTVLLCVTEVFSFQSSYIRDCLDAHNVIRDRHRVPALNWSEDIAVSAQKWANHLAAIDQLQHDTTTADGENLFYMYGGDPEQACGRAVKNWYQEGKNYDFRSPHLDDSTGHFSQLVWRNSKEVGIGTAQSKSGNFFLVARYSPRGNIDGKFNDNVQDATVQSSDESSQETKDNNEANTTPVQGDSSNMPSSKDQNLVYFKEVNLDPNTVGLENTTAPNLPLPQQANVEPGTNESPGREPETSYSNSRPEPHEFERIQPPYAETME</sequence>
<dbReference type="FunFam" id="3.40.33.10:FF:000010">
    <property type="entry name" value="Predicted protein"/>
    <property type="match status" value="1"/>
</dbReference>
<feature type="domain" description="SCP" evidence="3">
    <location>
        <begin position="22"/>
        <end position="155"/>
    </location>
</feature>
<comment type="caution">
    <text evidence="4">The sequence shown here is derived from an EMBL/GenBank/DDBJ whole genome shotgun (WGS) entry which is preliminary data.</text>
</comment>
<dbReference type="Gene3D" id="3.40.33.10">
    <property type="entry name" value="CAP"/>
    <property type="match status" value="1"/>
</dbReference>
<dbReference type="CDD" id="cd05382">
    <property type="entry name" value="CAP_GAPR1-like"/>
    <property type="match status" value="1"/>
</dbReference>
<protein>
    <recommendedName>
        <fullName evidence="3">SCP domain-containing protein</fullName>
    </recommendedName>
</protein>
<feature type="chain" id="PRO_5040877572" description="SCP domain-containing protein" evidence="2">
    <location>
        <begin position="19"/>
        <end position="271"/>
    </location>
</feature>
<keyword evidence="5" id="KW-1185">Reference proteome</keyword>
<feature type="compositionally biased region" description="Polar residues" evidence="1">
    <location>
        <begin position="216"/>
        <end position="240"/>
    </location>
</feature>
<evidence type="ECO:0000256" key="2">
    <source>
        <dbReference type="SAM" id="SignalP"/>
    </source>
</evidence>
<dbReference type="AlphaFoldDB" id="A0A9X0CHQ4"/>
<dbReference type="InterPro" id="IPR002413">
    <property type="entry name" value="V5_allergen-like"/>
</dbReference>
<dbReference type="OrthoDB" id="5967787at2759"/>
<dbReference type="PROSITE" id="PS01009">
    <property type="entry name" value="CRISP_1"/>
    <property type="match status" value="1"/>
</dbReference>
<dbReference type="InterPro" id="IPR034113">
    <property type="entry name" value="SCP_GAPR1-like"/>
</dbReference>
<dbReference type="PANTHER" id="PTHR10334">
    <property type="entry name" value="CYSTEINE-RICH SECRETORY PROTEIN-RELATED"/>
    <property type="match status" value="1"/>
</dbReference>
<evidence type="ECO:0000256" key="1">
    <source>
        <dbReference type="SAM" id="MobiDB-lite"/>
    </source>
</evidence>
<feature type="compositionally biased region" description="Polar residues" evidence="1">
    <location>
        <begin position="181"/>
        <end position="198"/>
    </location>
</feature>
<dbReference type="PRINTS" id="PR00837">
    <property type="entry name" value="V5TPXLIKE"/>
</dbReference>
<evidence type="ECO:0000313" key="4">
    <source>
        <dbReference type="EMBL" id="KAJ7337953.1"/>
    </source>
</evidence>
<dbReference type="SMART" id="SM00198">
    <property type="entry name" value="SCP"/>
    <property type="match status" value="1"/>
</dbReference>
<evidence type="ECO:0000313" key="5">
    <source>
        <dbReference type="Proteomes" id="UP001163046"/>
    </source>
</evidence>
<dbReference type="InterPro" id="IPR035940">
    <property type="entry name" value="CAP_sf"/>
</dbReference>
<proteinExistence type="predicted"/>